<keyword evidence="3" id="KW-1185">Reference proteome</keyword>
<feature type="non-terminal residue" evidence="2">
    <location>
        <position position="1"/>
    </location>
</feature>
<keyword evidence="1" id="KW-0812">Transmembrane</keyword>
<sequence length="168" mass="19542">FPIRGNCGTYVARDAEDRFKMILNKKLRMSKRFLAVILILIFIFVVFVSKLQEFNSYLASAPVRNVVERTDKQTVSPPFVYLTQTEKCLPSKLAQNLQLNISSKCRCEVIVLSYEAECQEESPPHFTYLFDNTTTWGSGRNKLFFHAVDRRLDYIYYIFLDDDIASKV</sequence>
<dbReference type="AlphaFoldDB" id="A0A9W9ZXD6"/>
<dbReference type="EMBL" id="MU825432">
    <property type="protein sequence ID" value="KAJ7389477.1"/>
    <property type="molecule type" value="Genomic_DNA"/>
</dbReference>
<keyword evidence="1" id="KW-1133">Transmembrane helix</keyword>
<gene>
    <name evidence="2" type="ORF">OS493_031447</name>
</gene>
<proteinExistence type="predicted"/>
<dbReference type="Proteomes" id="UP001163046">
    <property type="component" value="Unassembled WGS sequence"/>
</dbReference>
<comment type="caution">
    <text evidence="2">The sequence shown here is derived from an EMBL/GenBank/DDBJ whole genome shotgun (WGS) entry which is preliminary data.</text>
</comment>
<accession>A0A9W9ZXD6</accession>
<protein>
    <submittedName>
        <fullName evidence="2">Uncharacterized protein</fullName>
    </submittedName>
</protein>
<dbReference type="OrthoDB" id="5948429at2759"/>
<name>A0A9W9ZXD6_9CNID</name>
<keyword evidence="1" id="KW-0472">Membrane</keyword>
<reference evidence="2" key="1">
    <citation type="submission" date="2023-01" db="EMBL/GenBank/DDBJ databases">
        <title>Genome assembly of the deep-sea coral Lophelia pertusa.</title>
        <authorList>
            <person name="Herrera S."/>
            <person name="Cordes E."/>
        </authorList>
    </citation>
    <scope>NUCLEOTIDE SEQUENCE</scope>
    <source>
        <strain evidence="2">USNM1676648</strain>
        <tissue evidence="2">Polyp</tissue>
    </source>
</reference>
<organism evidence="2 3">
    <name type="scientific">Desmophyllum pertusum</name>
    <dbReference type="NCBI Taxonomy" id="174260"/>
    <lineage>
        <taxon>Eukaryota</taxon>
        <taxon>Metazoa</taxon>
        <taxon>Cnidaria</taxon>
        <taxon>Anthozoa</taxon>
        <taxon>Hexacorallia</taxon>
        <taxon>Scleractinia</taxon>
        <taxon>Caryophylliina</taxon>
        <taxon>Caryophylliidae</taxon>
        <taxon>Desmophyllum</taxon>
    </lineage>
</organism>
<evidence type="ECO:0000313" key="2">
    <source>
        <dbReference type="EMBL" id="KAJ7389477.1"/>
    </source>
</evidence>
<evidence type="ECO:0000313" key="3">
    <source>
        <dbReference type="Proteomes" id="UP001163046"/>
    </source>
</evidence>
<feature type="transmembrane region" description="Helical" evidence="1">
    <location>
        <begin position="33"/>
        <end position="51"/>
    </location>
</feature>
<evidence type="ECO:0000256" key="1">
    <source>
        <dbReference type="SAM" id="Phobius"/>
    </source>
</evidence>